<evidence type="ECO:0000313" key="5">
    <source>
        <dbReference type="EMBL" id="CAH1773105.1"/>
    </source>
</evidence>
<dbReference type="AlphaFoldDB" id="A0A8J1U8U4"/>
<name>A0A8J1U8U4_OWEFU</name>
<dbReference type="EMBL" id="CAIIXF020000001">
    <property type="protein sequence ID" value="CAH1773105.1"/>
    <property type="molecule type" value="Genomic_DNA"/>
</dbReference>
<feature type="compositionally biased region" description="Acidic residues" evidence="3">
    <location>
        <begin position="126"/>
        <end position="144"/>
    </location>
</feature>
<keyword evidence="4" id="KW-0812">Transmembrane</keyword>
<dbReference type="PANTHER" id="PTHR10605">
    <property type="entry name" value="HEPARAN SULFATE SULFOTRANSFERASE"/>
    <property type="match status" value="1"/>
</dbReference>
<gene>
    <name evidence="5" type="ORF">OFUS_LOCUS748</name>
</gene>
<reference evidence="5" key="1">
    <citation type="submission" date="2022-03" db="EMBL/GenBank/DDBJ databases">
        <authorList>
            <person name="Martin C."/>
        </authorList>
    </citation>
    <scope>NUCLEOTIDE SEQUENCE</scope>
</reference>
<dbReference type="InterPro" id="IPR027417">
    <property type="entry name" value="P-loop_NTPase"/>
</dbReference>
<proteinExistence type="predicted"/>
<evidence type="ECO:0000256" key="3">
    <source>
        <dbReference type="SAM" id="MobiDB-lite"/>
    </source>
</evidence>
<dbReference type="InterPro" id="IPR000863">
    <property type="entry name" value="Sulfotransferase_dom"/>
</dbReference>
<dbReference type="InterPro" id="IPR037359">
    <property type="entry name" value="NST/OST"/>
</dbReference>
<dbReference type="SUPFAM" id="SSF52540">
    <property type="entry name" value="P-loop containing nucleoside triphosphate hydrolases"/>
    <property type="match status" value="1"/>
</dbReference>
<sequence length="435" mass="51454">MIHEKGILRTVMTTAFFRSGKFKLLLLFIAVTLSVYFLDTNDELTASVQTYSIKEQNSIGGDEIKNGKKTIQDDENNIPLSHYEDNIQKENFIEDRNNILFVHDELKSDDDNDEAMKSVHQIKNDDIDDENDYDEDENNEDDNDEKSFYRSQHENDIKQTFKFKGILEKRLPKFIIIGVHKCGTMALATFLSIHPYMVRSRAHEVHYFDNFTRQAMGLNYYLNQMPYTYPSQIPFEKTPAYFDFGNIKAIYEMNKNIKLGVIACNPIKRVMSHHLNKLKAKERLNKQFNGTYESCVMNGDKLNTDCIYITRGLYIEHLTRYMEYFPRENFFIIKSEDLRYTPVAVLQKFEKFMNIPKFFNNDTLYYNNTMNQFCINKPYWKNPYMELNRGCFPEHKNRVHPQVREGIPELLLEYYKPYNEKFAEIAGLGKLDWGL</sequence>
<keyword evidence="4" id="KW-0472">Membrane</keyword>
<dbReference type="GO" id="GO:0008467">
    <property type="term" value="F:[heparan sulfate]-glucosamine 3-sulfotransferase activity"/>
    <property type="evidence" value="ECO:0007669"/>
    <property type="project" value="TreeGrafter"/>
</dbReference>
<dbReference type="Gene3D" id="3.40.50.300">
    <property type="entry name" value="P-loop containing nucleotide triphosphate hydrolases"/>
    <property type="match status" value="1"/>
</dbReference>
<keyword evidence="6" id="KW-1185">Reference proteome</keyword>
<feature type="transmembrane region" description="Helical" evidence="4">
    <location>
        <begin position="21"/>
        <end position="38"/>
    </location>
</feature>
<feature type="region of interest" description="Disordered" evidence="3">
    <location>
        <begin position="121"/>
        <end position="151"/>
    </location>
</feature>
<protein>
    <submittedName>
        <fullName evidence="5">Uncharacterized protein</fullName>
    </submittedName>
</protein>
<dbReference type="Pfam" id="PF00685">
    <property type="entry name" value="Sulfotransfer_1"/>
    <property type="match status" value="1"/>
</dbReference>
<dbReference type="Proteomes" id="UP000749559">
    <property type="component" value="Unassembled WGS sequence"/>
</dbReference>
<keyword evidence="4" id="KW-1133">Transmembrane helix</keyword>
<comment type="caution">
    <text evidence="5">The sequence shown here is derived from an EMBL/GenBank/DDBJ whole genome shotgun (WGS) entry which is preliminary data.</text>
</comment>
<evidence type="ECO:0000256" key="4">
    <source>
        <dbReference type="SAM" id="Phobius"/>
    </source>
</evidence>
<dbReference type="PANTHER" id="PTHR10605:SF65">
    <property type="entry name" value="GH20068P"/>
    <property type="match status" value="1"/>
</dbReference>
<dbReference type="OrthoDB" id="6064887at2759"/>
<keyword evidence="2" id="KW-0325">Glycoprotein</keyword>
<keyword evidence="1" id="KW-0808">Transferase</keyword>
<evidence type="ECO:0000256" key="2">
    <source>
        <dbReference type="ARBA" id="ARBA00023180"/>
    </source>
</evidence>
<evidence type="ECO:0000313" key="6">
    <source>
        <dbReference type="Proteomes" id="UP000749559"/>
    </source>
</evidence>
<organism evidence="5 6">
    <name type="scientific">Owenia fusiformis</name>
    <name type="common">Polychaete worm</name>
    <dbReference type="NCBI Taxonomy" id="6347"/>
    <lineage>
        <taxon>Eukaryota</taxon>
        <taxon>Metazoa</taxon>
        <taxon>Spiralia</taxon>
        <taxon>Lophotrochozoa</taxon>
        <taxon>Annelida</taxon>
        <taxon>Polychaeta</taxon>
        <taxon>Sedentaria</taxon>
        <taxon>Canalipalpata</taxon>
        <taxon>Sabellida</taxon>
        <taxon>Oweniida</taxon>
        <taxon>Oweniidae</taxon>
        <taxon>Owenia</taxon>
    </lineage>
</organism>
<evidence type="ECO:0000256" key="1">
    <source>
        <dbReference type="ARBA" id="ARBA00022679"/>
    </source>
</evidence>
<accession>A0A8J1U8U4</accession>